<feature type="transmembrane region" description="Helical" evidence="1">
    <location>
        <begin position="254"/>
        <end position="273"/>
    </location>
</feature>
<reference evidence="4 5" key="1">
    <citation type="journal article" date="2011" name="Genome Res.">
        <title>Phylogeny-wide analysis of social amoeba genomes highlights ancient origins for complex intercellular communication.</title>
        <authorList>
            <person name="Heidel A.J."/>
            <person name="Lawal H.M."/>
            <person name="Felder M."/>
            <person name="Schilde C."/>
            <person name="Helps N.R."/>
            <person name="Tunggal B."/>
            <person name="Rivero F."/>
            <person name="John U."/>
            <person name="Schleicher M."/>
            <person name="Eichinger L."/>
            <person name="Platzer M."/>
            <person name="Noegel A.A."/>
            <person name="Schaap P."/>
            <person name="Gloeckner G."/>
        </authorList>
    </citation>
    <scope>NUCLEOTIDE SEQUENCE [LARGE SCALE GENOMIC DNA]</scope>
    <source>
        <strain evidence="5">ATCC 26659 / Pp 5 / PN500</strain>
    </source>
</reference>
<feature type="chain" id="PRO_5003041785" evidence="2">
    <location>
        <begin position="24"/>
        <end position="705"/>
    </location>
</feature>
<feature type="domain" description="Acyltransferase 3" evidence="3">
    <location>
        <begin position="250"/>
        <end position="634"/>
    </location>
</feature>
<feature type="transmembrane region" description="Helical" evidence="1">
    <location>
        <begin position="166"/>
        <end position="187"/>
    </location>
</feature>
<gene>
    <name evidence="4" type="ORF">PPL_09022</name>
</gene>
<keyword evidence="1" id="KW-0472">Membrane</keyword>
<evidence type="ECO:0000256" key="2">
    <source>
        <dbReference type="SAM" id="SignalP"/>
    </source>
</evidence>
<feature type="transmembrane region" description="Helical" evidence="1">
    <location>
        <begin position="546"/>
        <end position="565"/>
    </location>
</feature>
<comment type="caution">
    <text evidence="4">The sequence shown here is derived from an EMBL/GenBank/DDBJ whole genome shotgun (WGS) entry which is preliminary data.</text>
</comment>
<keyword evidence="1" id="KW-1133">Transmembrane helix</keyword>
<keyword evidence="5" id="KW-1185">Reference proteome</keyword>
<organism evidence="4 5">
    <name type="scientific">Heterostelium pallidum (strain ATCC 26659 / Pp 5 / PN500)</name>
    <name type="common">Cellular slime mold</name>
    <name type="synonym">Polysphondylium pallidum</name>
    <dbReference type="NCBI Taxonomy" id="670386"/>
    <lineage>
        <taxon>Eukaryota</taxon>
        <taxon>Amoebozoa</taxon>
        <taxon>Evosea</taxon>
        <taxon>Eumycetozoa</taxon>
        <taxon>Dictyostelia</taxon>
        <taxon>Acytosteliales</taxon>
        <taxon>Acytosteliaceae</taxon>
        <taxon>Heterostelium</taxon>
    </lineage>
</organism>
<protein>
    <submittedName>
        <fullName evidence="4">Transmembrane protein NRF-6</fullName>
    </submittedName>
</protein>
<dbReference type="InterPro" id="IPR052728">
    <property type="entry name" value="O2_lipid_transport_reg"/>
</dbReference>
<evidence type="ECO:0000259" key="3">
    <source>
        <dbReference type="Pfam" id="PF01757"/>
    </source>
</evidence>
<dbReference type="GO" id="GO:0016747">
    <property type="term" value="F:acyltransferase activity, transferring groups other than amino-acyl groups"/>
    <property type="evidence" value="ECO:0007669"/>
    <property type="project" value="InterPro"/>
</dbReference>
<feature type="transmembrane region" description="Helical" evidence="1">
    <location>
        <begin position="341"/>
        <end position="358"/>
    </location>
</feature>
<dbReference type="PANTHER" id="PTHR11161:SF0">
    <property type="entry name" value="O-ACYLTRANSFERASE LIKE PROTEIN"/>
    <property type="match status" value="1"/>
</dbReference>
<dbReference type="InParanoid" id="D3BKE1"/>
<feature type="transmembrane region" description="Helical" evidence="1">
    <location>
        <begin position="430"/>
        <end position="452"/>
    </location>
</feature>
<dbReference type="Pfam" id="PF01757">
    <property type="entry name" value="Acyl_transf_3"/>
    <property type="match status" value="1"/>
</dbReference>
<dbReference type="RefSeq" id="XP_020430496.1">
    <property type="nucleotide sequence ID" value="XM_020579821.1"/>
</dbReference>
<feature type="transmembrane region" description="Helical" evidence="1">
    <location>
        <begin position="404"/>
        <end position="423"/>
    </location>
</feature>
<feature type="transmembrane region" description="Helical" evidence="1">
    <location>
        <begin position="616"/>
        <end position="638"/>
    </location>
</feature>
<feature type="transmembrane region" description="Helical" evidence="1">
    <location>
        <begin position="478"/>
        <end position="495"/>
    </location>
</feature>
<dbReference type="GeneID" id="31364498"/>
<feature type="transmembrane region" description="Helical" evidence="1">
    <location>
        <begin position="586"/>
        <end position="604"/>
    </location>
</feature>
<dbReference type="EMBL" id="ADBJ01000038">
    <property type="protein sequence ID" value="EFA78371.1"/>
    <property type="molecule type" value="Genomic_DNA"/>
</dbReference>
<name>D3BKE1_HETP5</name>
<dbReference type="AlphaFoldDB" id="D3BKE1"/>
<proteinExistence type="predicted"/>
<sequence>MNISFQTIVILFVVVAQLSLTSSVQINNNDQLSSSSEPAASPQCLQDVQTMMSYPINALEMWTSTGRSPNDLGNMDDCLQLPSNVSHYCIYQTDYDVPFLNVSYPYMIGLCIPPSCNTTTDIEAALGEFILTMSIIAPVGDKGTSQSYCYSHIGQTYKSWTTGSGVMLGVCICFAMMVVIGTSMEYIRIQMSSAAKKDEFEGLLDGSRRSPLKVDYESSNSIIASIFLSFSLIHNYRSFIGSQSTKRHFDALDGIRTVSTMWVVLGHSLLFSLSPGLDNIQYVFGTVRTFFSFQALPAGEFAVDVFFMLSGFLVAHTLLSQLDSKKAKSLLFWAKYALHRYIRLSPLMYFLLFVYWKLMPMFGSGPMWYQFAQSLDVCDQYWWTNLLYINNLHPSTLTQECFAWGWYLANDMQFYLIAPFVLLSFRYKKIFGYTWVVILLAICFTTNIWLTIKFNIATFFDFSFTSTSFATDIYQKPWTRVGPYAVGLCVAFLYTHETTKKLYDKPVFRMFAYAMALGITMFFSYIPYSGLQGTSWNKIENGLFNAFAHTMFTVGLSFFMMATFYGHGGFLADFFKIKIFHYLSKLTFSTYMIHPIVIWTYQYSRTTFDHYSPLQFAWLYTANIVMSFAAAFLVHLTVEKPFVNLERIIFPPNKNNNESQKHHTEQSNVEKIILLIGILTLDKYFPTTNNYINQSINLSIYQIKI</sequence>
<keyword evidence="2" id="KW-0732">Signal</keyword>
<dbReference type="PANTHER" id="PTHR11161">
    <property type="entry name" value="O-ACYLTRANSFERASE"/>
    <property type="match status" value="1"/>
</dbReference>
<feature type="transmembrane region" description="Helical" evidence="1">
    <location>
        <begin position="301"/>
        <end position="320"/>
    </location>
</feature>
<evidence type="ECO:0000256" key="1">
    <source>
        <dbReference type="SAM" id="Phobius"/>
    </source>
</evidence>
<accession>D3BKE1</accession>
<feature type="transmembrane region" description="Helical" evidence="1">
    <location>
        <begin position="507"/>
        <end position="526"/>
    </location>
</feature>
<dbReference type="OMA" id="WNFDSYD"/>
<dbReference type="InterPro" id="IPR002656">
    <property type="entry name" value="Acyl_transf_3_dom"/>
</dbReference>
<feature type="signal peptide" evidence="2">
    <location>
        <begin position="1"/>
        <end position="23"/>
    </location>
</feature>
<evidence type="ECO:0000313" key="4">
    <source>
        <dbReference type="EMBL" id="EFA78371.1"/>
    </source>
</evidence>
<evidence type="ECO:0000313" key="5">
    <source>
        <dbReference type="Proteomes" id="UP000001396"/>
    </source>
</evidence>
<dbReference type="Proteomes" id="UP000001396">
    <property type="component" value="Unassembled WGS sequence"/>
</dbReference>
<keyword evidence="1 4" id="KW-0812">Transmembrane</keyword>